<reference evidence="1 2" key="1">
    <citation type="journal article" date="2017" name="Antonie Van Leeuwenhoek">
        <title>Rhizobium rhizosphaerae sp. nov., a novel species isolated from rice rhizosphere.</title>
        <authorList>
            <person name="Zhao J.J."/>
            <person name="Zhang J."/>
            <person name="Zhang R.J."/>
            <person name="Zhang C.W."/>
            <person name="Yin H.Q."/>
            <person name="Zhang X.X."/>
        </authorList>
    </citation>
    <scope>NUCLEOTIDE SEQUENCE [LARGE SCALE GENOMIC DNA]</scope>
    <source>
        <strain evidence="1 2">BSs20135</strain>
    </source>
</reference>
<comment type="caution">
    <text evidence="1">The sequence shown here is derived from an EMBL/GenBank/DDBJ whole genome shotgun (WGS) entry which is preliminary data.</text>
</comment>
<gene>
    <name evidence="1" type="ORF">GARC_3385</name>
</gene>
<name>K6YUH2_9ALTE</name>
<sequence>MVLQFGQVQGATVKSLVMRSLKHFISEPLPPLRYLNSWVLH</sequence>
<proteinExistence type="predicted"/>
<accession>K6YUH2</accession>
<keyword evidence="2" id="KW-1185">Reference proteome</keyword>
<dbReference type="Proteomes" id="UP000006327">
    <property type="component" value="Unassembled WGS sequence"/>
</dbReference>
<protein>
    <submittedName>
        <fullName evidence="1">Uncharacterized protein</fullName>
    </submittedName>
</protein>
<evidence type="ECO:0000313" key="2">
    <source>
        <dbReference type="Proteomes" id="UP000006327"/>
    </source>
</evidence>
<evidence type="ECO:0000313" key="1">
    <source>
        <dbReference type="EMBL" id="GAC20343.1"/>
    </source>
</evidence>
<dbReference type="AlphaFoldDB" id="K6YUH2"/>
<dbReference type="EMBL" id="BAEO01000051">
    <property type="protein sequence ID" value="GAC20343.1"/>
    <property type="molecule type" value="Genomic_DNA"/>
</dbReference>
<organism evidence="1 2">
    <name type="scientific">Paraglaciecola arctica BSs20135</name>
    <dbReference type="NCBI Taxonomy" id="493475"/>
    <lineage>
        <taxon>Bacteria</taxon>
        <taxon>Pseudomonadati</taxon>
        <taxon>Pseudomonadota</taxon>
        <taxon>Gammaproteobacteria</taxon>
        <taxon>Alteromonadales</taxon>
        <taxon>Alteromonadaceae</taxon>
        <taxon>Paraglaciecola</taxon>
    </lineage>
</organism>